<accession>A0A374P342</accession>
<dbReference type="OrthoDB" id="9811198at2"/>
<evidence type="ECO:0000313" key="11">
    <source>
        <dbReference type="Proteomes" id="UP000261023"/>
    </source>
</evidence>
<comment type="similarity">
    <text evidence="2">Belongs to the MgtC/SapB family.</text>
</comment>
<feature type="transmembrane region" description="Helical" evidence="7">
    <location>
        <begin position="52"/>
        <end position="71"/>
    </location>
</feature>
<evidence type="ECO:0000256" key="4">
    <source>
        <dbReference type="ARBA" id="ARBA00022692"/>
    </source>
</evidence>
<dbReference type="InterPro" id="IPR049177">
    <property type="entry name" value="MgtC_SapB_SrpB_YhiD_N"/>
</dbReference>
<evidence type="ECO:0000256" key="6">
    <source>
        <dbReference type="ARBA" id="ARBA00023136"/>
    </source>
</evidence>
<dbReference type="PANTHER" id="PTHR33778">
    <property type="entry name" value="PROTEIN MGTC"/>
    <property type="match status" value="1"/>
</dbReference>
<protein>
    <submittedName>
        <fullName evidence="10">MgtC/SapB family protein</fullName>
    </submittedName>
</protein>
<keyword evidence="3" id="KW-1003">Cell membrane</keyword>
<dbReference type="GO" id="GO:0005886">
    <property type="term" value="C:plasma membrane"/>
    <property type="evidence" value="ECO:0007669"/>
    <property type="project" value="UniProtKB-SubCell"/>
</dbReference>
<dbReference type="AlphaFoldDB" id="A0A374P342"/>
<sequence>MRGEYMETVTAAVEYLEGINLASITMRIVMSMVCGGVIGIERGKAHQPAGMRTYMLVCMGAAMVMLTGQYMYYHFQTGDPARLGAQVVSGIGFLGAGSIIISGKTKIKGLTTAAGLWTAACIGLSIGIGFYEAGIIATLAVSLIMTQLKKLEYHLIFDDVWLSVYVELDDTVKMTDLVREFSPAGLVIGEVQIEKKRKGFQKAVISLKNTEHKSREAVLQFLEEVEGIQFVKYTA</sequence>
<evidence type="ECO:0000313" key="10">
    <source>
        <dbReference type="EMBL" id="RGJ00899.1"/>
    </source>
</evidence>
<dbReference type="InterPro" id="IPR003416">
    <property type="entry name" value="MgtC/SapB/SrpB/YhiD_fam"/>
</dbReference>
<keyword evidence="4 7" id="KW-0812">Transmembrane</keyword>
<dbReference type="EMBL" id="QTJW01000009">
    <property type="protein sequence ID" value="RGD69794.1"/>
    <property type="molecule type" value="Genomic_DNA"/>
</dbReference>
<keyword evidence="5 7" id="KW-1133">Transmembrane helix</keyword>
<evidence type="ECO:0000256" key="7">
    <source>
        <dbReference type="SAM" id="Phobius"/>
    </source>
</evidence>
<dbReference type="Proteomes" id="UP000263014">
    <property type="component" value="Unassembled WGS sequence"/>
</dbReference>
<evidence type="ECO:0000259" key="8">
    <source>
        <dbReference type="Pfam" id="PF02308"/>
    </source>
</evidence>
<evidence type="ECO:0000256" key="3">
    <source>
        <dbReference type="ARBA" id="ARBA00022475"/>
    </source>
</evidence>
<gene>
    <name evidence="9" type="ORF">DWX31_14425</name>
    <name evidence="10" type="ORF">DXD79_20640</name>
</gene>
<keyword evidence="6 7" id="KW-0472">Membrane</keyword>
<evidence type="ECO:0000313" key="12">
    <source>
        <dbReference type="Proteomes" id="UP000263014"/>
    </source>
</evidence>
<evidence type="ECO:0000313" key="9">
    <source>
        <dbReference type="EMBL" id="RGD69794.1"/>
    </source>
</evidence>
<feature type="transmembrane region" description="Helical" evidence="7">
    <location>
        <begin position="83"/>
        <end position="102"/>
    </location>
</feature>
<feature type="transmembrane region" description="Helical" evidence="7">
    <location>
        <begin position="114"/>
        <end position="145"/>
    </location>
</feature>
<dbReference type="EMBL" id="QSON01000010">
    <property type="protein sequence ID" value="RGJ00899.1"/>
    <property type="molecule type" value="Genomic_DNA"/>
</dbReference>
<comment type="subcellular location">
    <subcellularLocation>
        <location evidence="1">Cell membrane</location>
        <topology evidence="1">Multi-pass membrane protein</topology>
    </subcellularLocation>
</comment>
<dbReference type="PANTHER" id="PTHR33778:SF1">
    <property type="entry name" value="MAGNESIUM TRANSPORTER YHID-RELATED"/>
    <property type="match status" value="1"/>
</dbReference>
<proteinExistence type="inferred from homology"/>
<reference evidence="11 12" key="1">
    <citation type="submission" date="2018-08" db="EMBL/GenBank/DDBJ databases">
        <title>A genome reference for cultivated species of the human gut microbiota.</title>
        <authorList>
            <person name="Zou Y."/>
            <person name="Xue W."/>
            <person name="Luo G."/>
        </authorList>
    </citation>
    <scope>NUCLEOTIDE SEQUENCE [LARGE SCALE GENOMIC DNA]</scope>
    <source>
        <strain evidence="9 11">AF19-13AC</strain>
        <strain evidence="10 12">TM09-12</strain>
    </source>
</reference>
<feature type="domain" description="MgtC/SapB/SrpB/YhiD N-terminal" evidence="8">
    <location>
        <begin position="28"/>
        <end position="152"/>
    </location>
</feature>
<dbReference type="Proteomes" id="UP000261023">
    <property type="component" value="Unassembled WGS sequence"/>
</dbReference>
<comment type="caution">
    <text evidence="10">The sequence shown here is derived from an EMBL/GenBank/DDBJ whole genome shotgun (WGS) entry which is preliminary data.</text>
</comment>
<evidence type="ECO:0000256" key="5">
    <source>
        <dbReference type="ARBA" id="ARBA00022989"/>
    </source>
</evidence>
<evidence type="ECO:0000256" key="2">
    <source>
        <dbReference type="ARBA" id="ARBA00009298"/>
    </source>
</evidence>
<organism evidence="10 12">
    <name type="scientific">Hungatella hathewayi</name>
    <dbReference type="NCBI Taxonomy" id="154046"/>
    <lineage>
        <taxon>Bacteria</taxon>
        <taxon>Bacillati</taxon>
        <taxon>Bacillota</taxon>
        <taxon>Clostridia</taxon>
        <taxon>Lachnospirales</taxon>
        <taxon>Lachnospiraceae</taxon>
        <taxon>Hungatella</taxon>
    </lineage>
</organism>
<dbReference type="Pfam" id="PF02308">
    <property type="entry name" value="MgtC"/>
    <property type="match status" value="1"/>
</dbReference>
<name>A0A374P342_9FIRM</name>
<dbReference type="PRINTS" id="PR01837">
    <property type="entry name" value="MGTCSAPBPROT"/>
</dbReference>
<evidence type="ECO:0000256" key="1">
    <source>
        <dbReference type="ARBA" id="ARBA00004651"/>
    </source>
</evidence>